<sequence>MAWLHGIHAARFLFIGFFSLTALSLITFQSMAMFHAFIEFFEFFRRR</sequence>
<keyword evidence="3" id="KW-1185">Reference proteome</keyword>
<keyword evidence="1" id="KW-1133">Transmembrane helix</keyword>
<name>A0A917B4Z8_HALAA</name>
<organism evidence="2 3">
    <name type="scientific">Halobacillus andaensis</name>
    <dbReference type="NCBI Taxonomy" id="1176239"/>
    <lineage>
        <taxon>Bacteria</taxon>
        <taxon>Bacillati</taxon>
        <taxon>Bacillota</taxon>
        <taxon>Bacilli</taxon>
        <taxon>Bacillales</taxon>
        <taxon>Bacillaceae</taxon>
        <taxon>Halobacillus</taxon>
    </lineage>
</organism>
<dbReference type="Proteomes" id="UP000660110">
    <property type="component" value="Unassembled WGS sequence"/>
</dbReference>
<keyword evidence="1" id="KW-0472">Membrane</keyword>
<keyword evidence="1" id="KW-0812">Transmembrane</keyword>
<accession>A0A917B4Z8</accession>
<dbReference type="AlphaFoldDB" id="A0A917B4Z8"/>
<proteinExistence type="predicted"/>
<evidence type="ECO:0000256" key="1">
    <source>
        <dbReference type="SAM" id="Phobius"/>
    </source>
</evidence>
<dbReference type="RefSeq" id="WP_188377241.1">
    <property type="nucleotide sequence ID" value="NZ_BMEL01000002.1"/>
</dbReference>
<evidence type="ECO:0000313" key="2">
    <source>
        <dbReference type="EMBL" id="GGF20399.1"/>
    </source>
</evidence>
<comment type="caution">
    <text evidence="2">The sequence shown here is derived from an EMBL/GenBank/DDBJ whole genome shotgun (WGS) entry which is preliminary data.</text>
</comment>
<gene>
    <name evidence="2" type="ORF">GCM10010954_18950</name>
</gene>
<protein>
    <submittedName>
        <fullName evidence="2">Uncharacterized protein</fullName>
    </submittedName>
</protein>
<evidence type="ECO:0000313" key="3">
    <source>
        <dbReference type="Proteomes" id="UP000660110"/>
    </source>
</evidence>
<reference evidence="2" key="1">
    <citation type="journal article" date="2014" name="Int. J. Syst. Evol. Microbiol.">
        <title>Complete genome sequence of Corynebacterium casei LMG S-19264T (=DSM 44701T), isolated from a smear-ripened cheese.</title>
        <authorList>
            <consortium name="US DOE Joint Genome Institute (JGI-PGF)"/>
            <person name="Walter F."/>
            <person name="Albersmeier A."/>
            <person name="Kalinowski J."/>
            <person name="Ruckert C."/>
        </authorList>
    </citation>
    <scope>NUCLEOTIDE SEQUENCE</scope>
    <source>
        <strain evidence="2">CGMCC 1.12153</strain>
    </source>
</reference>
<dbReference type="EMBL" id="BMEL01000002">
    <property type="protein sequence ID" value="GGF20399.1"/>
    <property type="molecule type" value="Genomic_DNA"/>
</dbReference>
<reference evidence="2" key="2">
    <citation type="submission" date="2020-09" db="EMBL/GenBank/DDBJ databases">
        <authorList>
            <person name="Sun Q."/>
            <person name="Zhou Y."/>
        </authorList>
    </citation>
    <scope>NUCLEOTIDE SEQUENCE</scope>
    <source>
        <strain evidence="2">CGMCC 1.12153</strain>
    </source>
</reference>
<feature type="transmembrane region" description="Helical" evidence="1">
    <location>
        <begin position="12"/>
        <end position="38"/>
    </location>
</feature>